<dbReference type="PROSITE" id="PS00050">
    <property type="entry name" value="RIBOSOMAL_L23"/>
    <property type="match status" value="1"/>
</dbReference>
<dbReference type="FunFam" id="3.30.70.330:FF:000001">
    <property type="entry name" value="50S ribosomal protein L23"/>
    <property type="match status" value="1"/>
</dbReference>
<evidence type="ECO:0000256" key="3">
    <source>
        <dbReference type="ARBA" id="ARBA00022884"/>
    </source>
</evidence>
<keyword evidence="2 6" id="KW-0699">rRNA-binding</keyword>
<organism evidence="8">
    <name type="scientific">Caldithrix abyssi</name>
    <dbReference type="NCBI Taxonomy" id="187145"/>
    <lineage>
        <taxon>Bacteria</taxon>
        <taxon>Pseudomonadati</taxon>
        <taxon>Calditrichota</taxon>
        <taxon>Calditrichia</taxon>
        <taxon>Calditrichales</taxon>
        <taxon>Calditrichaceae</taxon>
        <taxon>Caldithrix</taxon>
    </lineage>
</organism>
<dbReference type="NCBIfam" id="NF004363">
    <property type="entry name" value="PRK05738.2-4"/>
    <property type="match status" value="1"/>
</dbReference>
<evidence type="ECO:0000256" key="5">
    <source>
        <dbReference type="ARBA" id="ARBA00023274"/>
    </source>
</evidence>
<evidence type="ECO:0000256" key="2">
    <source>
        <dbReference type="ARBA" id="ARBA00022730"/>
    </source>
</evidence>
<evidence type="ECO:0000256" key="4">
    <source>
        <dbReference type="ARBA" id="ARBA00022980"/>
    </source>
</evidence>
<dbReference type="SUPFAM" id="SSF54189">
    <property type="entry name" value="Ribosomal proteins S24e, L23 and L15e"/>
    <property type="match status" value="1"/>
</dbReference>
<dbReference type="Proteomes" id="UP000885779">
    <property type="component" value="Unassembled WGS sequence"/>
</dbReference>
<accession>A0A7V4U3I9</accession>
<dbReference type="AlphaFoldDB" id="A0A7V4U3I9"/>
<dbReference type="HAMAP" id="MF_01369_B">
    <property type="entry name" value="Ribosomal_uL23_B"/>
    <property type="match status" value="1"/>
</dbReference>
<evidence type="ECO:0000256" key="7">
    <source>
        <dbReference type="RuleBase" id="RU003934"/>
    </source>
</evidence>
<keyword evidence="4 6" id="KW-0689">Ribosomal protein</keyword>
<gene>
    <name evidence="6" type="primary">rplW</name>
    <name evidence="8" type="ORF">ENK44_16880</name>
</gene>
<dbReference type="GO" id="GO:0006412">
    <property type="term" value="P:translation"/>
    <property type="evidence" value="ECO:0007669"/>
    <property type="project" value="UniProtKB-UniRule"/>
</dbReference>
<dbReference type="InterPro" id="IPR001014">
    <property type="entry name" value="Ribosomal_uL23_CS"/>
</dbReference>
<keyword evidence="3 6" id="KW-0694">RNA-binding</keyword>
<evidence type="ECO:0000256" key="1">
    <source>
        <dbReference type="ARBA" id="ARBA00006700"/>
    </source>
</evidence>
<dbReference type="InterPro" id="IPR012677">
    <property type="entry name" value="Nucleotide-bd_a/b_plait_sf"/>
</dbReference>
<dbReference type="InterPro" id="IPR013025">
    <property type="entry name" value="Ribosomal_uL23-like"/>
</dbReference>
<sequence length="99" mass="11547">MKTKSIIIRPLYTEKMAAQQESMNKYAFSVNPRANKIEIKSAIENKFDVKVKSVKTMNVRGKMRQQMTRQGRFIGRKSDWKKAIVTLEADYKLDLFDNA</sequence>
<keyword evidence="5 6" id="KW-0687">Ribonucleoprotein</keyword>
<comment type="subunit">
    <text evidence="6">Part of the 50S ribosomal subunit. Contacts protein L29, and trigger factor when it is bound to the ribosome.</text>
</comment>
<protein>
    <recommendedName>
        <fullName evidence="6">Large ribosomal subunit protein uL23</fullName>
    </recommendedName>
</protein>
<dbReference type="PANTHER" id="PTHR11620">
    <property type="entry name" value="60S RIBOSOMAL PROTEIN L23A"/>
    <property type="match status" value="1"/>
</dbReference>
<name>A0A7V4U3I9_CALAY</name>
<comment type="similarity">
    <text evidence="1 6 7">Belongs to the universal ribosomal protein uL23 family.</text>
</comment>
<dbReference type="Pfam" id="PF00276">
    <property type="entry name" value="Ribosomal_L23"/>
    <property type="match status" value="1"/>
</dbReference>
<evidence type="ECO:0000256" key="6">
    <source>
        <dbReference type="HAMAP-Rule" id="MF_01369"/>
    </source>
</evidence>
<dbReference type="GO" id="GO:0003735">
    <property type="term" value="F:structural constituent of ribosome"/>
    <property type="evidence" value="ECO:0007669"/>
    <property type="project" value="InterPro"/>
</dbReference>
<proteinExistence type="inferred from homology"/>
<dbReference type="GO" id="GO:0005840">
    <property type="term" value="C:ribosome"/>
    <property type="evidence" value="ECO:0007669"/>
    <property type="project" value="UniProtKB-KW"/>
</dbReference>
<dbReference type="GO" id="GO:0019843">
    <property type="term" value="F:rRNA binding"/>
    <property type="evidence" value="ECO:0007669"/>
    <property type="project" value="UniProtKB-UniRule"/>
</dbReference>
<dbReference type="GO" id="GO:1990904">
    <property type="term" value="C:ribonucleoprotein complex"/>
    <property type="evidence" value="ECO:0007669"/>
    <property type="project" value="UniProtKB-KW"/>
</dbReference>
<comment type="function">
    <text evidence="6">One of the early assembly proteins it binds 23S rRNA. One of the proteins that surrounds the polypeptide exit tunnel on the outside of the ribosome. Forms the main docking site for trigger factor binding to the ribosome.</text>
</comment>
<reference evidence="8" key="1">
    <citation type="journal article" date="2020" name="mSystems">
        <title>Genome- and Community-Level Interaction Insights into Carbon Utilization and Element Cycling Functions of Hydrothermarchaeota in Hydrothermal Sediment.</title>
        <authorList>
            <person name="Zhou Z."/>
            <person name="Liu Y."/>
            <person name="Xu W."/>
            <person name="Pan J."/>
            <person name="Luo Z.H."/>
            <person name="Li M."/>
        </authorList>
    </citation>
    <scope>NUCLEOTIDE SEQUENCE [LARGE SCALE GENOMIC DNA]</scope>
    <source>
        <strain evidence="8">HyVt-577</strain>
    </source>
</reference>
<comment type="caution">
    <text evidence="8">The sequence shown here is derived from an EMBL/GenBank/DDBJ whole genome shotgun (WGS) entry which is preliminary data.</text>
</comment>
<dbReference type="InterPro" id="IPR012678">
    <property type="entry name" value="Ribosomal_uL23/eL15/eS24_sf"/>
</dbReference>
<dbReference type="EMBL" id="DRQG01000155">
    <property type="protein sequence ID" value="HGY57386.1"/>
    <property type="molecule type" value="Genomic_DNA"/>
</dbReference>
<dbReference type="Gene3D" id="3.30.70.330">
    <property type="match status" value="1"/>
</dbReference>
<evidence type="ECO:0000313" key="8">
    <source>
        <dbReference type="EMBL" id="HGY57386.1"/>
    </source>
</evidence>